<evidence type="ECO:0000256" key="5">
    <source>
        <dbReference type="ARBA" id="ARBA00022679"/>
    </source>
</evidence>
<evidence type="ECO:0000256" key="6">
    <source>
        <dbReference type="ARBA" id="ARBA00022723"/>
    </source>
</evidence>
<evidence type="ECO:0000256" key="10">
    <source>
        <dbReference type="ARBA" id="ARBA00033171"/>
    </source>
</evidence>
<evidence type="ECO:0000256" key="7">
    <source>
        <dbReference type="ARBA" id="ARBA00022898"/>
    </source>
</evidence>
<evidence type="ECO:0000313" key="14">
    <source>
        <dbReference type="Proteomes" id="UP001057474"/>
    </source>
</evidence>
<gene>
    <name evidence="13" type="ORF">J2N86_04960</name>
</gene>
<evidence type="ECO:0000256" key="4">
    <source>
        <dbReference type="ARBA" id="ARBA00011738"/>
    </source>
</evidence>
<dbReference type="InterPro" id="IPR027939">
    <property type="entry name" value="NMT1/THI5"/>
</dbReference>
<evidence type="ECO:0000256" key="1">
    <source>
        <dbReference type="ARBA" id="ARBA00003469"/>
    </source>
</evidence>
<keyword evidence="6" id="KW-0479">Metal-binding</keyword>
<dbReference type="Pfam" id="PF09084">
    <property type="entry name" value="NMT1"/>
    <property type="match status" value="1"/>
</dbReference>
<dbReference type="InterPro" id="IPR015168">
    <property type="entry name" value="SsuA/THI5"/>
</dbReference>
<keyword evidence="14" id="KW-1185">Reference proteome</keyword>
<evidence type="ECO:0000256" key="9">
    <source>
        <dbReference type="ARBA" id="ARBA00023004"/>
    </source>
</evidence>
<comment type="pathway">
    <text evidence="2">Cofactor biosynthesis; thiamine diphosphate biosynthesis.</text>
</comment>
<dbReference type="SUPFAM" id="SSF53850">
    <property type="entry name" value="Periplasmic binding protein-like II"/>
    <property type="match status" value="1"/>
</dbReference>
<evidence type="ECO:0000259" key="12">
    <source>
        <dbReference type="Pfam" id="PF09084"/>
    </source>
</evidence>
<dbReference type="RefSeq" id="WP_252581283.1">
    <property type="nucleotide sequence ID" value="NZ_CP071527.1"/>
</dbReference>
<keyword evidence="5" id="KW-0808">Transferase</keyword>
<comment type="function">
    <text evidence="1">Responsible for the formation of the pyrimidine heterocycle in the thiamine biosynthesis pathway. Catalyzes the formation of hydroxymethylpyrimidine phosphate (HMP-P) from histidine and pyridoxal phosphate (PLP). The protein uses PLP and the active site histidine to form HMP-P, generating an inactive enzyme. The enzyme can only undergo a single turnover, which suggests it is a suicide enzyme.</text>
</comment>
<keyword evidence="9" id="KW-0408">Iron</keyword>
<dbReference type="Gene3D" id="3.40.190.10">
    <property type="entry name" value="Periplasmic binding protein-like II"/>
    <property type="match status" value="2"/>
</dbReference>
<protein>
    <recommendedName>
        <fullName evidence="10">Thiamine pyrimidine synthase</fullName>
    </recommendedName>
</protein>
<keyword evidence="8" id="KW-0784">Thiamine biosynthesis</keyword>
<proteinExistence type="inferred from homology"/>
<name>A0ABY4YB21_9GAMM</name>
<dbReference type="PANTHER" id="PTHR31528:SF1">
    <property type="entry name" value="4-AMINO-5-HYDROXYMETHYL-2-METHYLPYRIMIDINE PHOSPHATE SYNTHASE THI11-RELATED"/>
    <property type="match status" value="1"/>
</dbReference>
<evidence type="ECO:0000256" key="3">
    <source>
        <dbReference type="ARBA" id="ARBA00009406"/>
    </source>
</evidence>
<accession>A0ABY4YB21</accession>
<evidence type="ECO:0000256" key="11">
    <source>
        <dbReference type="ARBA" id="ARBA00048179"/>
    </source>
</evidence>
<dbReference type="EMBL" id="CP071527">
    <property type="protein sequence ID" value="USQ14657.1"/>
    <property type="molecule type" value="Genomic_DNA"/>
</dbReference>
<evidence type="ECO:0000256" key="8">
    <source>
        <dbReference type="ARBA" id="ARBA00022977"/>
    </source>
</evidence>
<organism evidence="13 14">
    <name type="scientific">Legionella lytica</name>
    <dbReference type="NCBI Taxonomy" id="96232"/>
    <lineage>
        <taxon>Bacteria</taxon>
        <taxon>Pseudomonadati</taxon>
        <taxon>Pseudomonadota</taxon>
        <taxon>Gammaproteobacteria</taxon>
        <taxon>Legionellales</taxon>
        <taxon>Legionellaceae</taxon>
        <taxon>Legionella</taxon>
    </lineage>
</organism>
<keyword evidence="7" id="KW-0663">Pyridoxal phosphate</keyword>
<dbReference type="PANTHER" id="PTHR31528">
    <property type="entry name" value="4-AMINO-5-HYDROXYMETHYL-2-METHYLPYRIMIDINE PHOSPHATE SYNTHASE THI11-RELATED"/>
    <property type="match status" value="1"/>
</dbReference>
<feature type="domain" description="SsuA/THI5-like" evidence="12">
    <location>
        <begin position="20"/>
        <end position="234"/>
    </location>
</feature>
<reference evidence="13" key="1">
    <citation type="submission" date="2021-03" db="EMBL/GenBank/DDBJ databases">
        <title>Legionella lytica PCM 2298.</title>
        <authorList>
            <person name="Koper P."/>
        </authorList>
    </citation>
    <scope>NUCLEOTIDE SEQUENCE</scope>
    <source>
        <strain evidence="13">PCM 2298</strain>
    </source>
</reference>
<evidence type="ECO:0000256" key="2">
    <source>
        <dbReference type="ARBA" id="ARBA00004948"/>
    </source>
</evidence>
<comment type="subunit">
    <text evidence="4">Homodimer.</text>
</comment>
<dbReference type="Proteomes" id="UP001057474">
    <property type="component" value="Chromosome"/>
</dbReference>
<comment type="catalytic activity">
    <reaction evidence="11">
        <text>N(6)-(pyridoxal phosphate)-L-lysyl-[4-amino-5-hydroxymethyl-2-methylpyrimidine phosphate synthase] + L-histidyl-[4-amino-5-hydroxymethyl-2-methylpyrimidine phosphate synthase] + 2 Fe(3+) + 4 H2O = L-lysyl-[4-amino-5-hydroxymethyl-2-methylpyrimidine phosphate synthase] + (2S)-2-amino-5-hydroxy-4-oxopentanoyl-[4-amino-5-hydroxymethyl-2-methylpyrimidine phosphate synthase] + 4-amino-2-methyl-5-(phosphooxymethyl)pyrimidine + 3-oxopropanoate + 2 Fe(2+) + 2 H(+)</text>
        <dbReference type="Rhea" id="RHEA:65756"/>
        <dbReference type="Rhea" id="RHEA-COMP:16892"/>
        <dbReference type="Rhea" id="RHEA-COMP:16893"/>
        <dbReference type="Rhea" id="RHEA-COMP:16894"/>
        <dbReference type="Rhea" id="RHEA-COMP:16895"/>
        <dbReference type="ChEBI" id="CHEBI:15377"/>
        <dbReference type="ChEBI" id="CHEBI:15378"/>
        <dbReference type="ChEBI" id="CHEBI:29033"/>
        <dbReference type="ChEBI" id="CHEBI:29034"/>
        <dbReference type="ChEBI" id="CHEBI:29969"/>
        <dbReference type="ChEBI" id="CHEBI:29979"/>
        <dbReference type="ChEBI" id="CHEBI:33190"/>
        <dbReference type="ChEBI" id="CHEBI:58354"/>
        <dbReference type="ChEBI" id="CHEBI:143915"/>
        <dbReference type="ChEBI" id="CHEBI:157692"/>
    </reaction>
    <physiologicalReaction direction="left-to-right" evidence="11">
        <dbReference type="Rhea" id="RHEA:65757"/>
    </physiologicalReaction>
</comment>
<sequence length="316" mass="35303">MAMSSHLSTRTTLLLNWYANPYHTPIFVAHQLGFYSEENIKLAILEPADPSDVTELVGLGTVDFGVKAMIHTVAAKAKGYPVTSIGTLLDEPPTGLIALKSSGINSFHDIVGKRVGYIGEFGKKIIDDLAQLAGIEPTSYQTIRIGMNVTDAICRDIIDTGIGFINFQRIELEQRKGETVFLRLDQLAGLGCCCFCSIQFIIPEQTLQQPELVQGFLRATQRGAAFTTEQPDEAYELLCQAKPQLRTPMHQKIFTHTLPFFSRTLHNVERDWDKVGRYTQHLNIIDKNFALSQCYTNEFLPKAPYSDLKPIACCIE</sequence>
<comment type="similarity">
    <text evidence="3">Belongs to the NMT1/THI5 family.</text>
</comment>
<evidence type="ECO:0000313" key="13">
    <source>
        <dbReference type="EMBL" id="USQ14657.1"/>
    </source>
</evidence>